<keyword evidence="3" id="KW-1185">Reference proteome</keyword>
<dbReference type="STRING" id="522772.Dacet_1285"/>
<evidence type="ECO:0008006" key="4">
    <source>
        <dbReference type="Google" id="ProtNLM"/>
    </source>
</evidence>
<dbReference type="InParanoid" id="D4H7Q8"/>
<accession>D4H7Q8</accession>
<keyword evidence="1" id="KW-1133">Transmembrane helix</keyword>
<feature type="transmembrane region" description="Helical" evidence="1">
    <location>
        <begin position="138"/>
        <end position="159"/>
    </location>
</feature>
<protein>
    <recommendedName>
        <fullName evidence="4">Chemotaxis methyl-accepting receptor HlyB-like 4HB MCP domain-containing protein</fullName>
    </recommendedName>
</protein>
<dbReference type="OrthoDB" id="9816090at2"/>
<organism evidence="2 3">
    <name type="scientific">Denitrovibrio acetiphilus (strain DSM 12809 / NBRC 114555 / N2460)</name>
    <dbReference type="NCBI Taxonomy" id="522772"/>
    <lineage>
        <taxon>Bacteria</taxon>
        <taxon>Pseudomonadati</taxon>
        <taxon>Deferribacterota</taxon>
        <taxon>Deferribacteres</taxon>
        <taxon>Deferribacterales</taxon>
        <taxon>Geovibrionaceae</taxon>
        <taxon>Denitrovibrio</taxon>
    </lineage>
</organism>
<feature type="transmembrane region" description="Helical" evidence="1">
    <location>
        <begin position="12"/>
        <end position="30"/>
    </location>
</feature>
<proteinExistence type="predicted"/>
<keyword evidence="1" id="KW-0472">Membrane</keyword>
<dbReference type="eggNOG" id="ENOG5032VQ9">
    <property type="taxonomic scope" value="Bacteria"/>
</dbReference>
<dbReference type="EMBL" id="CP001968">
    <property type="protein sequence ID" value="ADD68057.1"/>
    <property type="molecule type" value="Genomic_DNA"/>
</dbReference>
<name>D4H7Q8_DENA2</name>
<dbReference type="AlphaFoldDB" id="D4H7Q8"/>
<evidence type="ECO:0000313" key="3">
    <source>
        <dbReference type="Proteomes" id="UP000002012"/>
    </source>
</evidence>
<dbReference type="HOGENOM" id="CLU_1238563_0_0_0"/>
<gene>
    <name evidence="2" type="ordered locus">Dacet_1285</name>
</gene>
<dbReference type="RefSeq" id="WP_013010579.1">
    <property type="nucleotide sequence ID" value="NC_013943.1"/>
</dbReference>
<dbReference type="KEGG" id="dap:Dacet_1285"/>
<evidence type="ECO:0000256" key="1">
    <source>
        <dbReference type="SAM" id="Phobius"/>
    </source>
</evidence>
<keyword evidence="1" id="KW-0812">Transmembrane</keyword>
<reference evidence="2 3" key="1">
    <citation type="journal article" date="2010" name="Stand. Genomic Sci.">
        <title>Complete genome sequence of Denitrovibrio acetiphilus type strain (N2460).</title>
        <authorList>
            <person name="Kiss H."/>
            <person name="Lang E."/>
            <person name="Lapidus A."/>
            <person name="Copeland A."/>
            <person name="Nolan M."/>
            <person name="Glavina Del Rio T."/>
            <person name="Chen F."/>
            <person name="Lucas S."/>
            <person name="Tice H."/>
            <person name="Cheng J.F."/>
            <person name="Han C."/>
            <person name="Goodwin L."/>
            <person name="Pitluck S."/>
            <person name="Liolios K."/>
            <person name="Pati A."/>
            <person name="Ivanova N."/>
            <person name="Mavromatis K."/>
            <person name="Chen A."/>
            <person name="Palaniappan K."/>
            <person name="Land M."/>
            <person name="Hauser L."/>
            <person name="Chang Y.J."/>
            <person name="Jeffries C.D."/>
            <person name="Detter J.C."/>
            <person name="Brettin T."/>
            <person name="Spring S."/>
            <person name="Rohde M."/>
            <person name="Goker M."/>
            <person name="Woyke T."/>
            <person name="Bristow J."/>
            <person name="Eisen J.A."/>
            <person name="Markowitz V."/>
            <person name="Hugenholtz P."/>
            <person name="Kyrpides N.C."/>
            <person name="Klenk H.P."/>
        </authorList>
    </citation>
    <scope>NUCLEOTIDE SEQUENCE [LARGE SCALE GENOMIC DNA]</scope>
    <source>
        <strain evidence="3">DSM 12809 / NBRC 114555 / N2460</strain>
    </source>
</reference>
<dbReference type="PaxDb" id="522772-Dacet_1285"/>
<dbReference type="Proteomes" id="UP000002012">
    <property type="component" value="Chromosome"/>
</dbReference>
<evidence type="ECO:0000313" key="2">
    <source>
        <dbReference type="EMBL" id="ADD68057.1"/>
    </source>
</evidence>
<sequence length="223" mass="24797" precursor="true">MRNLHSFKIGAWLIISLNVLMAFGAIWMFMRMSPAIEQIIERNEVSLEACEDMLGAIAVYDGVRSDSLPAIFAAALKRAENNITEKGETSAIEVISKTYESALAGDAEDKAKTINAIRLLGQINRHAMTKADMRAKQIGNAGAWGIVFMATIVFISSMMSVRFFNRHIAGTLEEINAVLRINKHGDKFRRCAGSTSKDSLFIYNEINSLLDRANFPNKNDTFK</sequence>